<evidence type="ECO:0000313" key="2">
    <source>
        <dbReference type="Proteomes" id="UP000437068"/>
    </source>
</evidence>
<organism evidence="1 2">
    <name type="scientific">Phytophthora fragariae</name>
    <dbReference type="NCBI Taxonomy" id="53985"/>
    <lineage>
        <taxon>Eukaryota</taxon>
        <taxon>Sar</taxon>
        <taxon>Stramenopiles</taxon>
        <taxon>Oomycota</taxon>
        <taxon>Peronosporomycetes</taxon>
        <taxon>Peronosporales</taxon>
        <taxon>Peronosporaceae</taxon>
        <taxon>Phytophthora</taxon>
    </lineage>
</organism>
<dbReference type="EMBL" id="QXGE01000522">
    <property type="protein sequence ID" value="KAE9310056.1"/>
    <property type="molecule type" value="Genomic_DNA"/>
</dbReference>
<evidence type="ECO:0000313" key="1">
    <source>
        <dbReference type="EMBL" id="KAE9310056.1"/>
    </source>
</evidence>
<dbReference type="Proteomes" id="UP000437068">
    <property type="component" value="Unassembled WGS sequence"/>
</dbReference>
<reference evidence="1 2" key="1">
    <citation type="submission" date="2018-08" db="EMBL/GenBank/DDBJ databases">
        <title>Genomic investigation of the strawberry pathogen Phytophthora fragariae indicates pathogenicity is determined by transcriptional variation in three key races.</title>
        <authorList>
            <person name="Adams T.M."/>
            <person name="Armitage A.D."/>
            <person name="Sobczyk M.K."/>
            <person name="Bates H.J."/>
            <person name="Dunwell J.M."/>
            <person name="Nellist C.F."/>
            <person name="Harrison R.J."/>
        </authorList>
    </citation>
    <scope>NUCLEOTIDE SEQUENCE [LARGE SCALE GENOMIC DNA]</scope>
    <source>
        <strain evidence="1 2">A4</strain>
    </source>
</reference>
<sequence length="140" mass="15004">MANPQIRLRFRVNQGTAAIAVDASKNMTLTSTTLASGNTCRVMIASSATDNPMVSVLGSTAGGTIAVSWGAIVNALEPTIDGTYMPFTATRLYVPFVHLENPQAIISKPVKKVRFNDCYAQWFNQRAGIECEVCCSPAVC</sequence>
<gene>
    <name evidence="1" type="ORF">PF001_g10392</name>
</gene>
<protein>
    <submittedName>
        <fullName evidence="1">Uncharacterized protein</fullName>
    </submittedName>
</protein>
<proteinExistence type="predicted"/>
<dbReference type="AlphaFoldDB" id="A0A6A4DRG2"/>
<comment type="caution">
    <text evidence="1">The sequence shown here is derived from an EMBL/GenBank/DDBJ whole genome shotgun (WGS) entry which is preliminary data.</text>
</comment>
<name>A0A6A4DRG2_9STRA</name>
<accession>A0A6A4DRG2</accession>